<keyword evidence="1" id="KW-1133">Transmembrane helix</keyword>
<evidence type="ECO:0000256" key="1">
    <source>
        <dbReference type="SAM" id="Phobius"/>
    </source>
</evidence>
<sequence>MHIGVVTDPGLATKLVEPLIAGLPDTLTREVSEDVDWKVSLCSYALPLEDDGTIDIAGHSSAMKSRNGWDLVVCVTELARRLDRTLMVCDADITAGAALISLPALGPIRLRHHVERVIVHVVSELTAPASPSRSLTDAAAARVAGSPTRREVTDGPDGTNALTALTRMRGRSRLLLGMVRVNRPWRLLPSLSSAIAAGVAAAAFGIFYSSIWNMADAMSTTRLSAVSVGAILAMMVWLMSYNRLWERPRDLDQRRNALLYNSATVLTLAVGIGSMYIVLFGLVFVGALTVIPPAYLEATLHHAVAWHDYAELAWLSSSLGTFAGALGSSFESDYAVRNATYGKREQERHARALAAN</sequence>
<dbReference type="AlphaFoldDB" id="A0A2U9PIQ8"/>
<keyword evidence="1" id="KW-0472">Membrane</keyword>
<keyword evidence="1" id="KW-0812">Transmembrane</keyword>
<dbReference type="Proteomes" id="UP000011200">
    <property type="component" value="Chromosome"/>
</dbReference>
<reference evidence="3" key="2">
    <citation type="submission" date="2018-03" db="EMBL/GenBank/DDBJ databases">
        <authorList>
            <person name="Derbyshire K."/>
            <person name="Gray T.A."/>
            <person name="Champion M."/>
        </authorList>
    </citation>
    <scope>NUCLEOTIDE SEQUENCE [LARGE SCALE GENOMIC DNA]</scope>
    <source>
        <strain evidence="3">MKD8</strain>
    </source>
</reference>
<accession>A0A2U9PIQ8</accession>
<proteinExistence type="predicted"/>
<dbReference type="EMBL" id="CP027541">
    <property type="protein sequence ID" value="AWT51568.1"/>
    <property type="molecule type" value="Genomic_DNA"/>
</dbReference>
<gene>
    <name evidence="2" type="ORF">D806_005750</name>
</gene>
<feature type="transmembrane region" description="Helical" evidence="1">
    <location>
        <begin position="223"/>
        <end position="244"/>
    </location>
</feature>
<evidence type="ECO:0008006" key="4">
    <source>
        <dbReference type="Google" id="ProtNLM"/>
    </source>
</evidence>
<evidence type="ECO:0000313" key="3">
    <source>
        <dbReference type="Proteomes" id="UP000011200"/>
    </source>
</evidence>
<dbReference type="RefSeq" id="WP_003891920.1">
    <property type="nucleotide sequence ID" value="NZ_CP027541.1"/>
</dbReference>
<name>A0A2U9PIQ8_MYCSE</name>
<feature type="transmembrane region" description="Helical" evidence="1">
    <location>
        <begin position="265"/>
        <end position="292"/>
    </location>
</feature>
<protein>
    <recommendedName>
        <fullName evidence="4">5,10-methylene-tetrahydrofolate dehydrogenase</fullName>
    </recommendedName>
</protein>
<organism evidence="2 3">
    <name type="scientific">Mycolicibacterium smegmatis (strain MKD8)</name>
    <name type="common">Mycobacterium smegmatis</name>
    <dbReference type="NCBI Taxonomy" id="1214915"/>
    <lineage>
        <taxon>Bacteria</taxon>
        <taxon>Bacillati</taxon>
        <taxon>Actinomycetota</taxon>
        <taxon>Actinomycetes</taxon>
        <taxon>Mycobacteriales</taxon>
        <taxon>Mycobacteriaceae</taxon>
        <taxon>Mycolicibacterium</taxon>
    </lineage>
</organism>
<feature type="transmembrane region" description="Helical" evidence="1">
    <location>
        <begin position="187"/>
        <end position="211"/>
    </location>
</feature>
<evidence type="ECO:0000313" key="2">
    <source>
        <dbReference type="EMBL" id="AWT51568.1"/>
    </source>
</evidence>
<reference evidence="2 3" key="1">
    <citation type="journal article" date="2013" name="Genome Announc.">
        <title>Draft genome sequence of MKD8, a conjugal recipient Mycobacterium smegmatis strain.</title>
        <authorList>
            <person name="Gray T.A."/>
            <person name="Palumbo M.J."/>
            <person name="Derbyshire K.M."/>
        </authorList>
    </citation>
    <scope>NUCLEOTIDE SEQUENCE [LARGE SCALE GENOMIC DNA]</scope>
    <source>
        <strain evidence="2 3">MKD8</strain>
    </source>
</reference>